<dbReference type="Pfam" id="PF08239">
    <property type="entry name" value="SH3_3"/>
    <property type="match status" value="1"/>
</dbReference>
<dbReference type="InterPro" id="IPR001623">
    <property type="entry name" value="DnaJ_domain"/>
</dbReference>
<dbReference type="PROSITE" id="PS50076">
    <property type="entry name" value="DNAJ_2"/>
    <property type="match status" value="1"/>
</dbReference>
<dbReference type="Gene3D" id="1.10.287.110">
    <property type="entry name" value="DnaJ domain"/>
    <property type="match status" value="1"/>
</dbReference>
<evidence type="ECO:0000313" key="3">
    <source>
        <dbReference type="EMBL" id="KAA5606468.1"/>
    </source>
</evidence>
<dbReference type="Gene3D" id="2.30.30.40">
    <property type="entry name" value="SH3 Domains"/>
    <property type="match status" value="1"/>
</dbReference>
<dbReference type="SUPFAM" id="SSF46565">
    <property type="entry name" value="Chaperone J-domain"/>
    <property type="match status" value="1"/>
</dbReference>
<feature type="region of interest" description="Disordered" evidence="1">
    <location>
        <begin position="71"/>
        <end position="94"/>
    </location>
</feature>
<dbReference type="Pfam" id="PF00226">
    <property type="entry name" value="DnaJ"/>
    <property type="match status" value="1"/>
</dbReference>
<feature type="region of interest" description="Disordered" evidence="1">
    <location>
        <begin position="294"/>
        <end position="330"/>
    </location>
</feature>
<feature type="compositionally biased region" description="Polar residues" evidence="1">
    <location>
        <begin position="299"/>
        <end position="315"/>
    </location>
</feature>
<organism evidence="3 4">
    <name type="scientific">Roseospira marina</name>
    <dbReference type="NCBI Taxonomy" id="140057"/>
    <lineage>
        <taxon>Bacteria</taxon>
        <taxon>Pseudomonadati</taxon>
        <taxon>Pseudomonadota</taxon>
        <taxon>Alphaproteobacteria</taxon>
        <taxon>Rhodospirillales</taxon>
        <taxon>Rhodospirillaceae</taxon>
        <taxon>Roseospira</taxon>
    </lineage>
</organism>
<evidence type="ECO:0000313" key="4">
    <source>
        <dbReference type="Proteomes" id="UP000324065"/>
    </source>
</evidence>
<name>A0A5M6IFV6_9PROT</name>
<comment type="caution">
    <text evidence="3">The sequence shown here is derived from an EMBL/GenBank/DDBJ whole genome shotgun (WGS) entry which is preliminary data.</text>
</comment>
<protein>
    <submittedName>
        <fullName evidence="3">DnaJ domain-containing protein</fullName>
    </submittedName>
</protein>
<feature type="compositionally biased region" description="Gly residues" evidence="1">
    <location>
        <begin position="76"/>
        <end position="89"/>
    </location>
</feature>
<dbReference type="InterPro" id="IPR036869">
    <property type="entry name" value="J_dom_sf"/>
</dbReference>
<dbReference type="InterPro" id="IPR003646">
    <property type="entry name" value="SH3-like_bac-type"/>
</dbReference>
<dbReference type="CDD" id="cd06257">
    <property type="entry name" value="DnaJ"/>
    <property type="match status" value="1"/>
</dbReference>
<reference evidence="3 4" key="1">
    <citation type="submission" date="2019-09" db="EMBL/GenBank/DDBJ databases">
        <title>Genome sequence of Roseospira marina, one of the more divergent members of the non-sulfur purple photosynthetic bacterial family, the Rhodospirillaceae.</title>
        <authorList>
            <person name="Meyer T."/>
            <person name="Kyndt J."/>
        </authorList>
    </citation>
    <scope>NUCLEOTIDE SEQUENCE [LARGE SCALE GENOMIC DNA]</scope>
    <source>
        <strain evidence="3 4">DSM 15113</strain>
    </source>
</reference>
<proteinExistence type="predicted"/>
<accession>A0A5M6IFV6</accession>
<dbReference type="AlphaFoldDB" id="A0A5M6IFV6"/>
<dbReference type="OrthoDB" id="7319410at2"/>
<sequence>MARPSLDPKGYYAVLGLTPAADTAAVKRAYRTRAKVLHPDRNPSPRAAEEFHALAEAYGVLRDAETRRAYDSGRLGARGPGGSTGGTARGGRAANPTPLGLRTCEVCGRTTLDLRYRVLHRVRGQGFKVVRAPIAGVFCRLHGERTVVAASLYCWALGWWALPWGPVATVAALARNLPGGDLPPTENYQLLTAQARAFLARGNLPIARRLVEQARRFARTPAERAHIAQLLETLAEQPAPRRPDRVRWFGPAQMAQIAPLLLMVTLAVYIVGPGRLIAPLLNRAADPTPIVRDQGPVSGRTQPAPTTQGPFTGQTEALPETGGRGGGSRPEVLGAGVLHAVQVESVTVRQAPSRNAPVVATLPRATVVTVLSVSADGGWSRILSARGVRGFVVSEALRPLATGAPRGP</sequence>
<feature type="domain" description="J" evidence="2">
    <location>
        <begin position="10"/>
        <end position="74"/>
    </location>
</feature>
<dbReference type="GO" id="GO:0042026">
    <property type="term" value="P:protein refolding"/>
    <property type="evidence" value="ECO:0007669"/>
    <property type="project" value="TreeGrafter"/>
</dbReference>
<dbReference type="EMBL" id="VWPJ01000004">
    <property type="protein sequence ID" value="KAA5606468.1"/>
    <property type="molecule type" value="Genomic_DNA"/>
</dbReference>
<dbReference type="Proteomes" id="UP000324065">
    <property type="component" value="Unassembled WGS sequence"/>
</dbReference>
<dbReference type="GO" id="GO:0005737">
    <property type="term" value="C:cytoplasm"/>
    <property type="evidence" value="ECO:0007669"/>
    <property type="project" value="TreeGrafter"/>
</dbReference>
<dbReference type="PANTHER" id="PTHR43096:SF10">
    <property type="entry name" value="CHAPERONE PROTEIN DNAJ A6, CHLOROPLASTIC"/>
    <property type="match status" value="1"/>
</dbReference>
<evidence type="ECO:0000259" key="2">
    <source>
        <dbReference type="PROSITE" id="PS50076"/>
    </source>
</evidence>
<evidence type="ECO:0000256" key="1">
    <source>
        <dbReference type="SAM" id="MobiDB-lite"/>
    </source>
</evidence>
<dbReference type="PRINTS" id="PR00625">
    <property type="entry name" value="JDOMAIN"/>
</dbReference>
<gene>
    <name evidence="3" type="ORF">F1188_06280</name>
</gene>
<dbReference type="PANTHER" id="PTHR43096">
    <property type="entry name" value="DNAJ HOMOLOG 1, MITOCHONDRIAL-RELATED"/>
    <property type="match status" value="1"/>
</dbReference>
<dbReference type="RefSeq" id="WP_150061537.1">
    <property type="nucleotide sequence ID" value="NZ_JACHII010000006.1"/>
</dbReference>
<keyword evidence="4" id="KW-1185">Reference proteome</keyword>
<dbReference type="GO" id="GO:0051082">
    <property type="term" value="F:unfolded protein binding"/>
    <property type="evidence" value="ECO:0007669"/>
    <property type="project" value="TreeGrafter"/>
</dbReference>
<dbReference type="SMART" id="SM00271">
    <property type="entry name" value="DnaJ"/>
    <property type="match status" value="1"/>
</dbReference>